<accession>A0A2H3DAF4</accession>
<feature type="compositionally biased region" description="Polar residues" evidence="1">
    <location>
        <begin position="233"/>
        <end position="245"/>
    </location>
</feature>
<dbReference type="AlphaFoldDB" id="A0A2H3DAF4"/>
<evidence type="ECO:0000313" key="2">
    <source>
        <dbReference type="EMBL" id="PBK92211.1"/>
    </source>
</evidence>
<organism evidence="2 3">
    <name type="scientific">Armillaria gallica</name>
    <name type="common">Bulbous honey fungus</name>
    <name type="synonym">Armillaria bulbosa</name>
    <dbReference type="NCBI Taxonomy" id="47427"/>
    <lineage>
        <taxon>Eukaryota</taxon>
        <taxon>Fungi</taxon>
        <taxon>Dikarya</taxon>
        <taxon>Basidiomycota</taxon>
        <taxon>Agaricomycotina</taxon>
        <taxon>Agaricomycetes</taxon>
        <taxon>Agaricomycetidae</taxon>
        <taxon>Agaricales</taxon>
        <taxon>Marasmiineae</taxon>
        <taxon>Physalacriaceae</taxon>
        <taxon>Armillaria</taxon>
    </lineage>
</organism>
<dbReference type="InParanoid" id="A0A2H3DAF4"/>
<reference evidence="3" key="1">
    <citation type="journal article" date="2017" name="Nat. Ecol. Evol.">
        <title>Genome expansion and lineage-specific genetic innovations in the forest pathogenic fungi Armillaria.</title>
        <authorList>
            <person name="Sipos G."/>
            <person name="Prasanna A.N."/>
            <person name="Walter M.C."/>
            <person name="O'Connor E."/>
            <person name="Balint B."/>
            <person name="Krizsan K."/>
            <person name="Kiss B."/>
            <person name="Hess J."/>
            <person name="Varga T."/>
            <person name="Slot J."/>
            <person name="Riley R."/>
            <person name="Boka B."/>
            <person name="Rigling D."/>
            <person name="Barry K."/>
            <person name="Lee J."/>
            <person name="Mihaltcheva S."/>
            <person name="LaButti K."/>
            <person name="Lipzen A."/>
            <person name="Waldron R."/>
            <person name="Moloney N.M."/>
            <person name="Sperisen C."/>
            <person name="Kredics L."/>
            <person name="Vagvoelgyi C."/>
            <person name="Patrignani A."/>
            <person name="Fitzpatrick D."/>
            <person name="Nagy I."/>
            <person name="Doyle S."/>
            <person name="Anderson J.B."/>
            <person name="Grigoriev I.V."/>
            <person name="Gueldener U."/>
            <person name="Muensterkoetter M."/>
            <person name="Nagy L.G."/>
        </authorList>
    </citation>
    <scope>NUCLEOTIDE SEQUENCE [LARGE SCALE GENOMIC DNA]</scope>
    <source>
        <strain evidence="3">Ar21-2</strain>
    </source>
</reference>
<feature type="region of interest" description="Disordered" evidence="1">
    <location>
        <begin position="316"/>
        <end position="380"/>
    </location>
</feature>
<protein>
    <submittedName>
        <fullName evidence="2">Uncharacterized protein</fullName>
    </submittedName>
</protein>
<proteinExistence type="predicted"/>
<dbReference type="EMBL" id="KZ293659">
    <property type="protein sequence ID" value="PBK92211.1"/>
    <property type="molecule type" value="Genomic_DNA"/>
</dbReference>
<feature type="compositionally biased region" description="Basic and acidic residues" evidence="1">
    <location>
        <begin position="263"/>
        <end position="274"/>
    </location>
</feature>
<feature type="compositionally biased region" description="Polar residues" evidence="1">
    <location>
        <begin position="322"/>
        <end position="334"/>
    </location>
</feature>
<evidence type="ECO:0000256" key="1">
    <source>
        <dbReference type="SAM" id="MobiDB-lite"/>
    </source>
</evidence>
<feature type="region of interest" description="Disordered" evidence="1">
    <location>
        <begin position="233"/>
        <end position="303"/>
    </location>
</feature>
<feature type="region of interest" description="Disordered" evidence="1">
    <location>
        <begin position="174"/>
        <end position="221"/>
    </location>
</feature>
<dbReference type="OrthoDB" id="2884186at2759"/>
<gene>
    <name evidence="2" type="ORF">ARMGADRAFT_181752</name>
</gene>
<dbReference type="Proteomes" id="UP000217790">
    <property type="component" value="Unassembled WGS sequence"/>
</dbReference>
<keyword evidence="3" id="KW-1185">Reference proteome</keyword>
<evidence type="ECO:0000313" key="3">
    <source>
        <dbReference type="Proteomes" id="UP000217790"/>
    </source>
</evidence>
<name>A0A2H3DAF4_ARMGA</name>
<sequence length="380" mass="43071">MPSDRVSLTSSDDLARWLYHFLSIRLELPADQRALRSGNPDYHGMKAEDMIMKDFGSQDQFQRYLKERSSNLRRGLGELTSFDEMEKHIKLMETEIIRPLNNFLDCVKKIICAESAVLTITERVFSLYTLDAQWEAMKELNRLFASSHPWLKHPIYSQDSVSATERRKVIKHILNTSHPQPSPPQEIRIAPMSPDVDQPGYRALPRSESGYPPSTMPHTTVNRSKNQEITDHTQATLHPGSTQPGRTPREGQITTPSATDVPRTIDRPDTDWEKPSPPGRGRREAVSRPVSTPPRLSREQTERMVPYAVPERIHRAERRSEQSPLSNHNHTMPSSRAEIPTRAPAQRTRAPLKHASSHILGAAPAAPMDDVETTERNITG</sequence>